<evidence type="ECO:0000259" key="1">
    <source>
        <dbReference type="Pfam" id="PF05117"/>
    </source>
</evidence>
<sequence length="142" mass="16383">MKLDNRWVIADGTLNDLPITIHTREDWQKTADSSGFPICIQIAWHASARDESNGYPSIQEMQQIELFHYQLQSQFEKQGHSIIAMVITHDGVNQWVVYTDDLEHIKNDLNQLDAPGEGYPIEVVADEDSDWKTFKKVYHAIQ</sequence>
<keyword evidence="3" id="KW-1185">Reference proteome</keyword>
<dbReference type="KEGG" id="oai:OLEAN_C22460"/>
<proteinExistence type="predicted"/>
<name>R4YN95_OLEAN</name>
<feature type="domain" description="DUF695" evidence="1">
    <location>
        <begin position="5"/>
        <end position="135"/>
    </location>
</feature>
<evidence type="ECO:0000313" key="3">
    <source>
        <dbReference type="Proteomes" id="UP000032749"/>
    </source>
</evidence>
<dbReference type="Proteomes" id="UP000032749">
    <property type="component" value="Chromosome"/>
</dbReference>
<dbReference type="STRING" id="698738.OLEAN_C22460"/>
<evidence type="ECO:0000313" key="2">
    <source>
        <dbReference type="EMBL" id="CCK76422.1"/>
    </source>
</evidence>
<dbReference type="AlphaFoldDB" id="R4YN95"/>
<dbReference type="InterPro" id="IPR016097">
    <property type="entry name" value="DUF695"/>
</dbReference>
<dbReference type="HOGENOM" id="CLU_1792689_0_0_6"/>
<protein>
    <recommendedName>
        <fullName evidence="1">DUF695 domain-containing protein</fullName>
    </recommendedName>
</protein>
<gene>
    <name evidence="2" type="ORF">OLEAN_C22460</name>
</gene>
<accession>R4YN95</accession>
<dbReference type="Pfam" id="PF05117">
    <property type="entry name" value="DUF695"/>
    <property type="match status" value="1"/>
</dbReference>
<reference evidence="2 3" key="1">
    <citation type="journal article" date="2013" name="Nat. Commun.">
        <title>Genome sequence and functional genomic analysis of the oil-degrading bacterium Oleispira antarctica.</title>
        <authorList>
            <person name="Kube M."/>
            <person name="Chernikova T.N."/>
            <person name="Al-Ramahi Y."/>
            <person name="Beloqui A."/>
            <person name="Lopez-Cortez N."/>
            <person name="Guazzaroni M.E."/>
            <person name="Heipieper H.J."/>
            <person name="Klages S."/>
            <person name="Kotsyurbenko O.R."/>
            <person name="Langer I."/>
            <person name="Nechitaylo T.Y."/>
            <person name="Lunsdorf H."/>
            <person name="Fernandez M."/>
            <person name="Juarez S."/>
            <person name="Ciordia S."/>
            <person name="Singer A."/>
            <person name="Kagan O."/>
            <person name="Egorova O."/>
            <person name="Petit P.A."/>
            <person name="Stogios P."/>
            <person name="Kim Y."/>
            <person name="Tchigvintsev A."/>
            <person name="Flick R."/>
            <person name="Denaro R."/>
            <person name="Genovese M."/>
            <person name="Albar J.P."/>
            <person name="Reva O.N."/>
            <person name="Martinez-Gomariz M."/>
            <person name="Tran H."/>
            <person name="Ferrer M."/>
            <person name="Savchenko A."/>
            <person name="Yakunin A.F."/>
            <person name="Yakimov M.M."/>
            <person name="Golyshina O.V."/>
            <person name="Reinhardt R."/>
            <person name="Golyshin P.N."/>
        </authorList>
    </citation>
    <scope>NUCLEOTIDE SEQUENCE [LARGE SCALE GENOMIC DNA]</scope>
</reference>
<dbReference type="EMBL" id="FO203512">
    <property type="protein sequence ID" value="CCK76422.1"/>
    <property type="molecule type" value="Genomic_DNA"/>
</dbReference>
<organism evidence="2 3">
    <name type="scientific">Oleispira antarctica RB-8</name>
    <dbReference type="NCBI Taxonomy" id="698738"/>
    <lineage>
        <taxon>Bacteria</taxon>
        <taxon>Pseudomonadati</taxon>
        <taxon>Pseudomonadota</taxon>
        <taxon>Gammaproteobacteria</taxon>
        <taxon>Oceanospirillales</taxon>
        <taxon>Oceanospirillaceae</taxon>
        <taxon>Oleispira</taxon>
    </lineage>
</organism>